<protein>
    <recommendedName>
        <fullName evidence="1">DUF5726 domain-containing protein</fullName>
    </recommendedName>
</protein>
<dbReference type="InterPro" id="IPR043784">
    <property type="entry name" value="DUF5726"/>
</dbReference>
<dbReference type="Proteomes" id="UP000282613">
    <property type="component" value="Unassembled WGS sequence"/>
</dbReference>
<dbReference type="Pfam" id="PF18996">
    <property type="entry name" value="DUF5726"/>
    <property type="match status" value="1"/>
</dbReference>
<name>A0A3P6QNU3_TAEAS</name>
<feature type="domain" description="DUF5726" evidence="1">
    <location>
        <begin position="2"/>
        <end position="56"/>
    </location>
</feature>
<keyword evidence="3" id="KW-1185">Reference proteome</keyword>
<accession>A0A3P6QNU3</accession>
<organism evidence="2 3">
    <name type="scientific">Taenia asiatica</name>
    <name type="common">Asian tapeworm</name>
    <dbReference type="NCBI Taxonomy" id="60517"/>
    <lineage>
        <taxon>Eukaryota</taxon>
        <taxon>Metazoa</taxon>
        <taxon>Spiralia</taxon>
        <taxon>Lophotrochozoa</taxon>
        <taxon>Platyhelminthes</taxon>
        <taxon>Cestoda</taxon>
        <taxon>Eucestoda</taxon>
        <taxon>Cyclophyllidea</taxon>
        <taxon>Taeniidae</taxon>
        <taxon>Taenia</taxon>
    </lineage>
</organism>
<evidence type="ECO:0000313" key="3">
    <source>
        <dbReference type="Proteomes" id="UP000282613"/>
    </source>
</evidence>
<evidence type="ECO:0000313" key="2">
    <source>
        <dbReference type="EMBL" id="VDK31918.1"/>
    </source>
</evidence>
<dbReference type="AlphaFoldDB" id="A0A3P6QNU3"/>
<gene>
    <name evidence="2" type="ORF">TASK_LOCUS3509</name>
</gene>
<dbReference type="EMBL" id="UYRS01018301">
    <property type="protein sequence ID" value="VDK31918.1"/>
    <property type="molecule type" value="Genomic_DNA"/>
</dbReference>
<evidence type="ECO:0000259" key="1">
    <source>
        <dbReference type="Pfam" id="PF18996"/>
    </source>
</evidence>
<reference evidence="2 3" key="1">
    <citation type="submission" date="2018-11" db="EMBL/GenBank/DDBJ databases">
        <authorList>
            <consortium name="Pathogen Informatics"/>
        </authorList>
    </citation>
    <scope>NUCLEOTIDE SEQUENCE [LARGE SCALE GENOMIC DNA]</scope>
</reference>
<sequence length="122" mass="13710">MQELFLSAINAGVTAYSYFDHCCETPTRLAIDQREQSLVRYFLDWDQKPGEDDKEFRAGVRPPTIAAKPHALKTNGLNHLVEAVTRKASGTSPDQTRRVHVVLRRAVLQEEAGPTTPYPAYL</sequence>
<proteinExistence type="predicted"/>